<accession>A0A813M213</accession>
<gene>
    <name evidence="7" type="ORF">OXX778_LOCUS402</name>
</gene>
<evidence type="ECO:0000313" key="7">
    <source>
        <dbReference type="EMBL" id="CAF0706676.1"/>
    </source>
</evidence>
<dbReference type="SMART" id="SM00333">
    <property type="entry name" value="TUDOR"/>
    <property type="match status" value="1"/>
</dbReference>
<dbReference type="EMBL" id="CAJNOC010000019">
    <property type="protein sequence ID" value="CAF0706676.1"/>
    <property type="molecule type" value="Genomic_DNA"/>
</dbReference>
<keyword evidence="8" id="KW-1185">Reference proteome</keyword>
<comment type="similarity">
    <text evidence="2">Belongs to the SMN family.</text>
</comment>
<dbReference type="Proteomes" id="UP000663879">
    <property type="component" value="Unassembled WGS sequence"/>
</dbReference>
<dbReference type="OrthoDB" id="79171at2759"/>
<keyword evidence="5" id="KW-0539">Nucleus</keyword>
<dbReference type="GO" id="GO:0003723">
    <property type="term" value="F:RNA binding"/>
    <property type="evidence" value="ECO:0007669"/>
    <property type="project" value="InterPro"/>
</dbReference>
<evidence type="ECO:0000256" key="1">
    <source>
        <dbReference type="ARBA" id="ARBA00004408"/>
    </source>
</evidence>
<sequence>MEVDSESTLQEYQIQLEQVEIALRSQPDSEELLRLKSDLEEVIKLTQDLIAEEADEDKAKSKTNINWKAGDKCMAVWRVDGKYYSATIKQILEDGSCTVVFEGQSNIELTQVGQLMPRSKNPNILSNDYLTQKPSSKITGNKKAFSKKELELKLREAKKRKREKFAAKLKAMDEISEKEKNKWKNFNTKLASKTWKGVVKKSKFEIPSDHENKIGVGTNSLLNRPVSASGTILPTNTNSSAQAAANSIATTTNKPRYSAQSYRTSTYH</sequence>
<keyword evidence="4" id="KW-0508">mRNA splicing</keyword>
<dbReference type="Pfam" id="PF06003">
    <property type="entry name" value="SMN_Tudor"/>
    <property type="match status" value="1"/>
</dbReference>
<evidence type="ECO:0000256" key="3">
    <source>
        <dbReference type="ARBA" id="ARBA00022664"/>
    </source>
</evidence>
<evidence type="ECO:0000256" key="2">
    <source>
        <dbReference type="ARBA" id="ARBA00005371"/>
    </source>
</evidence>
<keyword evidence="3" id="KW-0507">mRNA processing</keyword>
<comment type="caution">
    <text evidence="7">The sequence shown here is derived from an EMBL/GenBank/DDBJ whole genome shotgun (WGS) entry which is preliminary data.</text>
</comment>
<dbReference type="Gene3D" id="2.30.30.140">
    <property type="match status" value="1"/>
</dbReference>
<evidence type="ECO:0000313" key="8">
    <source>
        <dbReference type="Proteomes" id="UP000663879"/>
    </source>
</evidence>
<protein>
    <recommendedName>
        <fullName evidence="6">Tudor domain-containing protein</fullName>
    </recommendedName>
</protein>
<evidence type="ECO:0000256" key="5">
    <source>
        <dbReference type="ARBA" id="ARBA00023242"/>
    </source>
</evidence>
<dbReference type="PROSITE" id="PS50304">
    <property type="entry name" value="TUDOR"/>
    <property type="match status" value="1"/>
</dbReference>
<proteinExistence type="inferred from homology"/>
<dbReference type="GO" id="GO:0008380">
    <property type="term" value="P:RNA splicing"/>
    <property type="evidence" value="ECO:0007669"/>
    <property type="project" value="UniProtKB-KW"/>
</dbReference>
<feature type="domain" description="Tudor" evidence="6">
    <location>
        <begin position="66"/>
        <end position="125"/>
    </location>
</feature>
<dbReference type="GO" id="GO:0006397">
    <property type="term" value="P:mRNA processing"/>
    <property type="evidence" value="ECO:0007669"/>
    <property type="project" value="UniProtKB-KW"/>
</dbReference>
<dbReference type="InterPro" id="IPR010304">
    <property type="entry name" value="SMN_Tudor"/>
</dbReference>
<organism evidence="7 8">
    <name type="scientific">Brachionus calyciflorus</name>
    <dbReference type="NCBI Taxonomy" id="104777"/>
    <lineage>
        <taxon>Eukaryota</taxon>
        <taxon>Metazoa</taxon>
        <taxon>Spiralia</taxon>
        <taxon>Gnathifera</taxon>
        <taxon>Rotifera</taxon>
        <taxon>Eurotatoria</taxon>
        <taxon>Monogononta</taxon>
        <taxon>Pseudotrocha</taxon>
        <taxon>Ploima</taxon>
        <taxon>Brachionidae</taxon>
        <taxon>Brachionus</taxon>
    </lineage>
</organism>
<reference evidence="7" key="1">
    <citation type="submission" date="2021-02" db="EMBL/GenBank/DDBJ databases">
        <authorList>
            <person name="Nowell W R."/>
        </authorList>
    </citation>
    <scope>NUCLEOTIDE SEQUENCE</scope>
    <source>
        <strain evidence="7">Ploen Becks lab</strain>
    </source>
</reference>
<name>A0A813M213_9BILA</name>
<dbReference type="GO" id="GO:0015030">
    <property type="term" value="C:Cajal body"/>
    <property type="evidence" value="ECO:0007669"/>
    <property type="project" value="UniProtKB-SubCell"/>
</dbReference>
<dbReference type="CDD" id="cd20399">
    <property type="entry name" value="Tudor_SPF30"/>
    <property type="match status" value="1"/>
</dbReference>
<dbReference type="SUPFAM" id="SSF63748">
    <property type="entry name" value="Tudor/PWWP/MBT"/>
    <property type="match status" value="1"/>
</dbReference>
<dbReference type="InterPro" id="IPR002999">
    <property type="entry name" value="Tudor"/>
</dbReference>
<dbReference type="AlphaFoldDB" id="A0A813M213"/>
<evidence type="ECO:0000259" key="6">
    <source>
        <dbReference type="PROSITE" id="PS50304"/>
    </source>
</evidence>
<dbReference type="GO" id="GO:0005737">
    <property type="term" value="C:cytoplasm"/>
    <property type="evidence" value="ECO:0007669"/>
    <property type="project" value="InterPro"/>
</dbReference>
<comment type="subcellular location">
    <subcellularLocation>
        <location evidence="1">Nucleus</location>
        <location evidence="1">Cajal body</location>
    </subcellularLocation>
</comment>
<evidence type="ECO:0000256" key="4">
    <source>
        <dbReference type="ARBA" id="ARBA00023187"/>
    </source>
</evidence>